<evidence type="ECO:0000313" key="13">
    <source>
        <dbReference type="Proteomes" id="UP000186221"/>
    </source>
</evidence>
<accession>A0A1N7M147</accession>
<dbReference type="AlphaFoldDB" id="A0A1N7M147"/>
<dbReference type="PANTHER" id="PTHR30040:SF2">
    <property type="entry name" value="FAD:PROTEIN FMN TRANSFERASE"/>
    <property type="match status" value="1"/>
</dbReference>
<dbReference type="EC" id="2.7.1.180" evidence="1 10"/>
<feature type="binding site" evidence="11">
    <location>
        <position position="269"/>
    </location>
    <ligand>
        <name>Mg(2+)</name>
        <dbReference type="ChEBI" id="CHEBI:18420"/>
    </ligand>
</feature>
<keyword evidence="12" id="KW-0449">Lipoprotein</keyword>
<comment type="catalytic activity">
    <reaction evidence="9 10">
        <text>L-threonyl-[protein] + FAD = FMN-L-threonyl-[protein] + AMP + H(+)</text>
        <dbReference type="Rhea" id="RHEA:36847"/>
        <dbReference type="Rhea" id="RHEA-COMP:11060"/>
        <dbReference type="Rhea" id="RHEA-COMP:11061"/>
        <dbReference type="ChEBI" id="CHEBI:15378"/>
        <dbReference type="ChEBI" id="CHEBI:30013"/>
        <dbReference type="ChEBI" id="CHEBI:57692"/>
        <dbReference type="ChEBI" id="CHEBI:74257"/>
        <dbReference type="ChEBI" id="CHEBI:456215"/>
        <dbReference type="EC" id="2.7.1.180"/>
    </reaction>
</comment>
<organism evidence="12 13">
    <name type="scientific">Rhodobacter aestuarii</name>
    <dbReference type="NCBI Taxonomy" id="453582"/>
    <lineage>
        <taxon>Bacteria</taxon>
        <taxon>Pseudomonadati</taxon>
        <taxon>Pseudomonadota</taxon>
        <taxon>Alphaproteobacteria</taxon>
        <taxon>Rhodobacterales</taxon>
        <taxon>Rhodobacter group</taxon>
        <taxon>Rhodobacter</taxon>
    </lineage>
</organism>
<keyword evidence="7 10" id="KW-0460">Magnesium</keyword>
<dbReference type="EMBL" id="FTOG01000005">
    <property type="protein sequence ID" value="SIS79830.1"/>
    <property type="molecule type" value="Genomic_DNA"/>
</dbReference>
<dbReference type="InterPro" id="IPR024932">
    <property type="entry name" value="ApbE"/>
</dbReference>
<keyword evidence="6 10" id="KW-0274">FAD</keyword>
<proteinExistence type="inferred from homology"/>
<evidence type="ECO:0000256" key="7">
    <source>
        <dbReference type="ARBA" id="ARBA00022842"/>
    </source>
</evidence>
<evidence type="ECO:0000256" key="5">
    <source>
        <dbReference type="ARBA" id="ARBA00022723"/>
    </source>
</evidence>
<dbReference type="PANTHER" id="PTHR30040">
    <property type="entry name" value="THIAMINE BIOSYNTHESIS LIPOPROTEIN APBE"/>
    <property type="match status" value="1"/>
</dbReference>
<dbReference type="PIRSF" id="PIRSF006268">
    <property type="entry name" value="ApbE"/>
    <property type="match status" value="1"/>
</dbReference>
<evidence type="ECO:0000256" key="9">
    <source>
        <dbReference type="ARBA" id="ARBA00048540"/>
    </source>
</evidence>
<dbReference type="InterPro" id="IPR003374">
    <property type="entry name" value="ApbE-like_sf"/>
</dbReference>
<protein>
    <recommendedName>
        <fullName evidence="2 10">FAD:protein FMN transferase</fullName>
        <ecNumber evidence="1 10">2.7.1.180</ecNumber>
    </recommendedName>
    <alternativeName>
        <fullName evidence="8 10">Flavin transferase</fullName>
    </alternativeName>
</protein>
<evidence type="ECO:0000256" key="6">
    <source>
        <dbReference type="ARBA" id="ARBA00022827"/>
    </source>
</evidence>
<sequence length="303" mass="32429">MKMSTNLARHVLNGPTMGSRWSVVFFAPEDIDLIPLQARFQEAVDLVDDQMSTWKPHSDLMRFNAASVGQWHLLPAALMEVLAEALTIGCASGGAFEIGMGDAVRAWGFGPTAPSEPAIRAALQKTRCPAHEVLELDITQSRARKHAEITLDLCGIAKGYGVDRLIRTAQALGLNHALASIDGELRALGTQPDGRGWTVALEKPEIGTRAIHSMFEIENIALATSGDYRHFVKLGDRHLAHTMDPATGGPLKQSPASVTVLAESCMRADALASAVMVLGEARGRALVAQLGAEIVTLAEHCEA</sequence>
<keyword evidence="13" id="KW-1185">Reference proteome</keyword>
<evidence type="ECO:0000256" key="8">
    <source>
        <dbReference type="ARBA" id="ARBA00031306"/>
    </source>
</evidence>
<dbReference type="GO" id="GO:0016740">
    <property type="term" value="F:transferase activity"/>
    <property type="evidence" value="ECO:0007669"/>
    <property type="project" value="UniProtKB-UniRule"/>
</dbReference>
<dbReference type="SUPFAM" id="SSF143631">
    <property type="entry name" value="ApbE-like"/>
    <property type="match status" value="1"/>
</dbReference>
<feature type="binding site" evidence="11">
    <location>
        <position position="155"/>
    </location>
    <ligand>
        <name>Mg(2+)</name>
        <dbReference type="ChEBI" id="CHEBI:18420"/>
    </ligand>
</feature>
<dbReference type="Gene3D" id="3.10.520.10">
    <property type="entry name" value="ApbE-like domains"/>
    <property type="match status" value="1"/>
</dbReference>
<evidence type="ECO:0000256" key="1">
    <source>
        <dbReference type="ARBA" id="ARBA00011955"/>
    </source>
</evidence>
<evidence type="ECO:0000256" key="4">
    <source>
        <dbReference type="ARBA" id="ARBA00022679"/>
    </source>
</evidence>
<keyword evidence="4 10" id="KW-0808">Transferase</keyword>
<evidence type="ECO:0000313" key="12">
    <source>
        <dbReference type="EMBL" id="SIS79830.1"/>
    </source>
</evidence>
<name>A0A1N7M147_9RHOB</name>
<comment type="similarity">
    <text evidence="10">Belongs to the ApbE family.</text>
</comment>
<dbReference type="GO" id="GO:0046872">
    <property type="term" value="F:metal ion binding"/>
    <property type="evidence" value="ECO:0007669"/>
    <property type="project" value="UniProtKB-UniRule"/>
</dbReference>
<evidence type="ECO:0000256" key="10">
    <source>
        <dbReference type="PIRNR" id="PIRNR006268"/>
    </source>
</evidence>
<evidence type="ECO:0000256" key="11">
    <source>
        <dbReference type="PIRSR" id="PIRSR006268-2"/>
    </source>
</evidence>
<dbReference type="STRING" id="453582.SAMN05421580_10543"/>
<evidence type="ECO:0000256" key="2">
    <source>
        <dbReference type="ARBA" id="ARBA00016337"/>
    </source>
</evidence>
<dbReference type="Pfam" id="PF02424">
    <property type="entry name" value="ApbE"/>
    <property type="match status" value="1"/>
</dbReference>
<evidence type="ECO:0000256" key="3">
    <source>
        <dbReference type="ARBA" id="ARBA00022630"/>
    </source>
</evidence>
<reference evidence="13" key="1">
    <citation type="submission" date="2017-01" db="EMBL/GenBank/DDBJ databases">
        <authorList>
            <person name="Varghese N."/>
            <person name="Submissions S."/>
        </authorList>
    </citation>
    <scope>NUCLEOTIDE SEQUENCE [LARGE SCALE GENOMIC DNA]</scope>
    <source>
        <strain evidence="13">DSM 19945</strain>
    </source>
</reference>
<keyword evidence="3 10" id="KW-0285">Flavoprotein</keyword>
<feature type="binding site" evidence="11">
    <location>
        <position position="273"/>
    </location>
    <ligand>
        <name>Mg(2+)</name>
        <dbReference type="ChEBI" id="CHEBI:18420"/>
    </ligand>
</feature>
<comment type="cofactor">
    <cofactor evidence="11">
        <name>Mg(2+)</name>
        <dbReference type="ChEBI" id="CHEBI:18420"/>
    </cofactor>
    <cofactor evidence="11">
        <name>Mn(2+)</name>
        <dbReference type="ChEBI" id="CHEBI:29035"/>
    </cofactor>
    <text evidence="11">Magnesium. Can also use manganese.</text>
</comment>
<gene>
    <name evidence="12" type="ORF">SAMN05421580_10543</name>
</gene>
<keyword evidence="5 10" id="KW-0479">Metal-binding</keyword>
<dbReference type="Proteomes" id="UP000186221">
    <property type="component" value="Unassembled WGS sequence"/>
</dbReference>